<dbReference type="AlphaFoldDB" id="A0AAD7HCZ5"/>
<dbReference type="Proteomes" id="UP001215280">
    <property type="component" value="Unassembled WGS sequence"/>
</dbReference>
<proteinExistence type="predicted"/>
<organism evidence="1 2">
    <name type="scientific">Mycena maculata</name>
    <dbReference type="NCBI Taxonomy" id="230809"/>
    <lineage>
        <taxon>Eukaryota</taxon>
        <taxon>Fungi</taxon>
        <taxon>Dikarya</taxon>
        <taxon>Basidiomycota</taxon>
        <taxon>Agaricomycotina</taxon>
        <taxon>Agaricomycetes</taxon>
        <taxon>Agaricomycetidae</taxon>
        <taxon>Agaricales</taxon>
        <taxon>Marasmiineae</taxon>
        <taxon>Mycenaceae</taxon>
        <taxon>Mycena</taxon>
    </lineage>
</organism>
<reference evidence="1" key="1">
    <citation type="submission" date="2023-03" db="EMBL/GenBank/DDBJ databases">
        <title>Massive genome expansion in bonnet fungi (Mycena s.s.) driven by repeated elements and novel gene families across ecological guilds.</title>
        <authorList>
            <consortium name="Lawrence Berkeley National Laboratory"/>
            <person name="Harder C.B."/>
            <person name="Miyauchi S."/>
            <person name="Viragh M."/>
            <person name="Kuo A."/>
            <person name="Thoen E."/>
            <person name="Andreopoulos B."/>
            <person name="Lu D."/>
            <person name="Skrede I."/>
            <person name="Drula E."/>
            <person name="Henrissat B."/>
            <person name="Morin E."/>
            <person name="Kohler A."/>
            <person name="Barry K."/>
            <person name="LaButti K."/>
            <person name="Morin E."/>
            <person name="Salamov A."/>
            <person name="Lipzen A."/>
            <person name="Mereny Z."/>
            <person name="Hegedus B."/>
            <person name="Baldrian P."/>
            <person name="Stursova M."/>
            <person name="Weitz H."/>
            <person name="Taylor A."/>
            <person name="Grigoriev I.V."/>
            <person name="Nagy L.G."/>
            <person name="Martin F."/>
            <person name="Kauserud H."/>
        </authorList>
    </citation>
    <scope>NUCLEOTIDE SEQUENCE</scope>
    <source>
        <strain evidence="1">CBHHK188m</strain>
    </source>
</reference>
<sequence length="175" mass="20219">MEAPRANQWRMHPNLPLNLRQAWLAVETENPQPVKLTVPEVTTPKQPDEREPVPPIPTHLEGRECLYGYTITNELMDAYRVTHTPDVHPANEYLLLSHNHSTIYELATRLGLRVSIEHLDGHDDILWFSYTRGGVIQVKQVPISSRLERFAEALGIKEKARWHDAWVAAIPQYYQ</sequence>
<accession>A0AAD7HCZ5</accession>
<name>A0AAD7HCZ5_9AGAR</name>
<evidence type="ECO:0000313" key="1">
    <source>
        <dbReference type="EMBL" id="KAJ7717238.1"/>
    </source>
</evidence>
<evidence type="ECO:0000313" key="2">
    <source>
        <dbReference type="Proteomes" id="UP001215280"/>
    </source>
</evidence>
<protein>
    <submittedName>
        <fullName evidence="1">Uncharacterized protein</fullName>
    </submittedName>
</protein>
<keyword evidence="2" id="KW-1185">Reference proteome</keyword>
<dbReference type="EMBL" id="JARJLG010000321">
    <property type="protein sequence ID" value="KAJ7717238.1"/>
    <property type="molecule type" value="Genomic_DNA"/>
</dbReference>
<comment type="caution">
    <text evidence="1">The sequence shown here is derived from an EMBL/GenBank/DDBJ whole genome shotgun (WGS) entry which is preliminary data.</text>
</comment>
<gene>
    <name evidence="1" type="ORF">DFH07DRAFT_346126</name>
</gene>